<dbReference type="SUPFAM" id="SSF52540">
    <property type="entry name" value="P-loop containing nucleoside triphosphate hydrolases"/>
    <property type="match status" value="1"/>
</dbReference>
<evidence type="ECO:0000313" key="3">
    <source>
        <dbReference type="Proteomes" id="UP000271889"/>
    </source>
</evidence>
<dbReference type="EMBL" id="UYRV01134821">
    <property type="protein sequence ID" value="VDN38560.1"/>
    <property type="molecule type" value="Genomic_DNA"/>
</dbReference>
<accession>A0A3P7NEA5</accession>
<gene>
    <name evidence="2" type="ORF">CGOC_LOCUS13767</name>
</gene>
<evidence type="ECO:0000259" key="1">
    <source>
        <dbReference type="Pfam" id="PF00931"/>
    </source>
</evidence>
<dbReference type="AlphaFoldDB" id="A0A3P7NEA5"/>
<keyword evidence="3" id="KW-1185">Reference proteome</keyword>
<dbReference type="InterPro" id="IPR002182">
    <property type="entry name" value="NB-ARC"/>
</dbReference>
<proteinExistence type="predicted"/>
<evidence type="ECO:0000313" key="2">
    <source>
        <dbReference type="EMBL" id="VDN38560.1"/>
    </source>
</evidence>
<reference evidence="2 3" key="1">
    <citation type="submission" date="2018-11" db="EMBL/GenBank/DDBJ databases">
        <authorList>
            <consortium name="Pathogen Informatics"/>
        </authorList>
    </citation>
    <scope>NUCLEOTIDE SEQUENCE [LARGE SCALE GENOMIC DNA]</scope>
</reference>
<feature type="non-terminal residue" evidence="2">
    <location>
        <position position="131"/>
    </location>
</feature>
<dbReference type="InterPro" id="IPR027417">
    <property type="entry name" value="P-loop_NTPase"/>
</dbReference>
<dbReference type="PROSITE" id="PS51257">
    <property type="entry name" value="PROKAR_LIPOPROTEIN"/>
    <property type="match status" value="1"/>
</dbReference>
<dbReference type="OrthoDB" id="1357022at2759"/>
<sequence length="131" mass="14670">MRVAKTLRERCDLVLYLDSFFVVLHGIAGCGKSSLAAAVLADTPDLLGNCFESVIWLRDSSTEPNRVRYLFADLLLMLWDDVASDPPRVDDMSSVYLYKQIETALIDRPNVLVVLDDVCQKETVNFANQLG</sequence>
<dbReference type="Pfam" id="PF00931">
    <property type="entry name" value="NB-ARC"/>
    <property type="match status" value="1"/>
</dbReference>
<dbReference type="GO" id="GO:0043531">
    <property type="term" value="F:ADP binding"/>
    <property type="evidence" value="ECO:0007669"/>
    <property type="project" value="InterPro"/>
</dbReference>
<organism evidence="2 3">
    <name type="scientific">Cylicostephanus goldi</name>
    <name type="common">Nematode worm</name>
    <dbReference type="NCBI Taxonomy" id="71465"/>
    <lineage>
        <taxon>Eukaryota</taxon>
        <taxon>Metazoa</taxon>
        <taxon>Ecdysozoa</taxon>
        <taxon>Nematoda</taxon>
        <taxon>Chromadorea</taxon>
        <taxon>Rhabditida</taxon>
        <taxon>Rhabditina</taxon>
        <taxon>Rhabditomorpha</taxon>
        <taxon>Strongyloidea</taxon>
        <taxon>Strongylidae</taxon>
        <taxon>Cylicostephanus</taxon>
    </lineage>
</organism>
<protein>
    <recommendedName>
        <fullName evidence="1">NB-ARC domain-containing protein</fullName>
    </recommendedName>
</protein>
<dbReference type="Proteomes" id="UP000271889">
    <property type="component" value="Unassembled WGS sequence"/>
</dbReference>
<dbReference type="Gene3D" id="3.40.50.300">
    <property type="entry name" value="P-loop containing nucleotide triphosphate hydrolases"/>
    <property type="match status" value="1"/>
</dbReference>
<name>A0A3P7NEA5_CYLGO</name>
<feature type="domain" description="NB-ARC" evidence="1">
    <location>
        <begin position="3"/>
        <end position="124"/>
    </location>
</feature>